<dbReference type="InterPro" id="IPR041100">
    <property type="entry name" value="TQ"/>
</dbReference>
<feature type="region of interest" description="Disordered" evidence="1">
    <location>
        <begin position="41"/>
        <end position="100"/>
    </location>
</feature>
<feature type="domain" description="SpaA-like prealbumin fold" evidence="4">
    <location>
        <begin position="409"/>
        <end position="483"/>
    </location>
</feature>
<evidence type="ECO:0000259" key="4">
    <source>
        <dbReference type="Pfam" id="PF17802"/>
    </source>
</evidence>
<dbReference type="NCBIfam" id="TIGR01167">
    <property type="entry name" value="LPXTG_anchor"/>
    <property type="match status" value="1"/>
</dbReference>
<dbReference type="Proteomes" id="UP000022645">
    <property type="component" value="Unassembled WGS sequence"/>
</dbReference>
<keyword evidence="2" id="KW-0812">Transmembrane</keyword>
<accession>X8IR50</accession>
<evidence type="ECO:0000259" key="5">
    <source>
        <dbReference type="Pfam" id="PF18202"/>
    </source>
</evidence>
<evidence type="ECO:0000256" key="3">
    <source>
        <dbReference type="SAM" id="SignalP"/>
    </source>
</evidence>
<sequence>MIKKYKKLTAIFAILVTMSMTAVPILSFAETIPQGTAKSTNLKENSAYVESEKEAEKPVIPEKDSTNPDKSENSKTEKAETKKDKPETEKSKPEDKINSDIKVKFSASGNGSFIVKKVGEPEEKLRDIEAGKTDYISAEKGETFEVYTYALDGNKLTYRLNDIEKVSENKETVNNTLLKFKVTGDKPEAILSFTGGESLGSSVQEIFAVPRSFGSSKSIYVSIEKYQYGYDASGQRVAQNKYGKFTTSTSGVYGGAVYCAEHGKTPTVGGITGTLISDTTIRKIMYYGYRGPAQWSGFASSSNNSAYKIWGSNTNKTEIAGTVITSQALSNRYRSLGGSGITTNPQGLSAFMSYVNSQPDPGNSYAVYRASASGQDLMFGVYQPKGYAKVQKSVASNKHLTDECKNMYSLKGAEYRVSKNKDGSGYLGSLTTDASGKTNTLKLTPGTYYVREAKAPKGFALDPTVHTVNVVSGQTATVQSKDEPLFDPIGIVLQKTATDNSYLNKSDMSDAEFEIAYYNEMLDKVEGKTPTRKWVLKTMKAQNGNYVSLLQDKYKVSGDAFYKSEKGSIVIPRGTVTIREIKAPKGYKVDSKVYVTHVDNDLNFKDQLVYNFGNTPKQPNKPLNPEIHTTALDRDTTDNIGSYGKNITLIDKVAYKELSENETYTVKGVLMDKATGKPLMVNGKRVTAEKTFTVTKDNSTIDGNGARGTVELEFNVDSTVLAGKTTVVFEHLYYDKKEIATHTDIEDEGQTVHFSEIKTTAKSAETGSMLGMPREKEILIDTVKYTNLIPGKEYTIKGVLMDKDTGKPIKDENGRKITAEKTFTPNTAEGSIDLEFTYNSLLRQGKTTVVFEDVYHNGIKVGTHADINDKGQSIEYPNIHTSADFKNLGRVNNGMVTILDKVSYKNLAPGKKYTVKGILMDKATGKPFIANGKEVKGETTFTPISSTGTITVEFAFPASAIEGKTVVVFENLYNDNIKIATHSDITDMNQTVEVGRMNVRYGGANGYPITGDENVIWIFASILLLSAAGLMLAVKRKNKKNKKDK</sequence>
<proteinExistence type="predicted"/>
<evidence type="ECO:0000256" key="1">
    <source>
        <dbReference type="SAM" id="MobiDB-lite"/>
    </source>
</evidence>
<keyword evidence="2" id="KW-1133">Transmembrane helix</keyword>
<dbReference type="InterPro" id="IPR041033">
    <property type="entry name" value="SpaA_PFL_dom_1"/>
</dbReference>
<feature type="compositionally biased region" description="Basic and acidic residues" evidence="1">
    <location>
        <begin position="50"/>
        <end position="100"/>
    </location>
</feature>
<gene>
    <name evidence="6" type="ORF">HMPREF0581_0303</name>
</gene>
<comment type="caution">
    <text evidence="6">The sequence shown here is derived from an EMBL/GenBank/DDBJ whole genome shotgun (WGS) entry which is preliminary data.</text>
</comment>
<feature type="signal peptide" evidence="3">
    <location>
        <begin position="1"/>
        <end position="22"/>
    </location>
</feature>
<dbReference type="InterPro" id="IPR013783">
    <property type="entry name" value="Ig-like_fold"/>
</dbReference>
<evidence type="ECO:0000313" key="6">
    <source>
        <dbReference type="EMBL" id="EUC52107.1"/>
    </source>
</evidence>
<protein>
    <submittedName>
        <fullName evidence="6">LPXTG cell wall anchor domain protein</fullName>
    </submittedName>
</protein>
<dbReference type="Pfam" id="PF18202">
    <property type="entry name" value="TQ"/>
    <property type="match status" value="3"/>
</dbReference>
<feature type="transmembrane region" description="Helical" evidence="2">
    <location>
        <begin position="1015"/>
        <end position="1034"/>
    </location>
</feature>
<keyword evidence="2" id="KW-0472">Membrane</keyword>
<evidence type="ECO:0000313" key="7">
    <source>
        <dbReference type="Proteomes" id="UP000022645"/>
    </source>
</evidence>
<dbReference type="AlphaFoldDB" id="X8IR50"/>
<dbReference type="Gene3D" id="2.60.40.3930">
    <property type="match status" value="3"/>
</dbReference>
<name>X8IR50_9FIRM</name>
<feature type="chain" id="PRO_5039351388" evidence="3">
    <location>
        <begin position="23"/>
        <end position="1045"/>
    </location>
</feature>
<organism evidence="6 7">
    <name type="scientific">Mogibacterium timidum ATCC 33093</name>
    <dbReference type="NCBI Taxonomy" id="1401079"/>
    <lineage>
        <taxon>Bacteria</taxon>
        <taxon>Bacillati</taxon>
        <taxon>Bacillota</taxon>
        <taxon>Clostridia</taxon>
        <taxon>Peptostreptococcales</taxon>
        <taxon>Anaerovoracaceae</taxon>
        <taxon>Mogibacterium</taxon>
    </lineage>
</organism>
<dbReference type="RefSeq" id="WP_036381229.1">
    <property type="nucleotide sequence ID" value="NZ_JALU01000020.1"/>
</dbReference>
<dbReference type="Gene3D" id="2.60.40.10">
    <property type="entry name" value="Immunoglobulins"/>
    <property type="match status" value="2"/>
</dbReference>
<dbReference type="EMBL" id="JALU01000020">
    <property type="protein sequence ID" value="EUC52107.1"/>
    <property type="molecule type" value="Genomic_DNA"/>
</dbReference>
<dbReference type="Pfam" id="PF17802">
    <property type="entry name" value="SpaA"/>
    <property type="match status" value="1"/>
</dbReference>
<keyword evidence="3" id="KW-0732">Signal</keyword>
<dbReference type="NCBIfam" id="NF033903">
    <property type="entry name" value="VaFE_rpt"/>
    <property type="match status" value="3"/>
</dbReference>
<feature type="domain" description="T-Q ester bond containing" evidence="5">
    <location>
        <begin position="878"/>
        <end position="994"/>
    </location>
</feature>
<dbReference type="PATRIC" id="fig|1401079.3.peg.1151"/>
<feature type="domain" description="T-Q ester bond containing" evidence="5">
    <location>
        <begin position="756"/>
        <end position="875"/>
    </location>
</feature>
<evidence type="ECO:0000256" key="2">
    <source>
        <dbReference type="SAM" id="Phobius"/>
    </source>
</evidence>
<feature type="domain" description="T-Q ester bond containing" evidence="5">
    <location>
        <begin position="625"/>
        <end position="753"/>
    </location>
</feature>
<reference evidence="6 7" key="1">
    <citation type="submission" date="2014-01" db="EMBL/GenBank/DDBJ databases">
        <authorList>
            <person name="Durkin A.S."/>
            <person name="McCorrison J."/>
            <person name="Torralba M."/>
            <person name="Gillis M."/>
            <person name="Haft D.H."/>
            <person name="Methe B."/>
            <person name="Sutton G."/>
            <person name="Nelson K.E."/>
        </authorList>
    </citation>
    <scope>NUCLEOTIDE SEQUENCE [LARGE SCALE GENOMIC DNA]</scope>
    <source>
        <strain evidence="6 7">ATCC 33093</strain>
    </source>
</reference>